<gene>
    <name evidence="2" type="ORF">Maes01_01247</name>
</gene>
<feature type="signal peptide" evidence="1">
    <location>
        <begin position="1"/>
        <end position="25"/>
    </location>
</feature>
<sequence>MFRFTFGGLAIASLLFVSMVPSTQAQGFFGIGKDEPLPSVSLPPANVTLEIPMPVNSANLSLLLAQAGEGGSLTALKQEKVERYRQHLQTMINRRLRQFFFDEEVPLADQRGQLSVQTHFRLTIVKQLSGMRRDGDFDVERGNMEVSGRFHYRVADTEGRPLREDSLDIDRLKLREPYQVRAQQNGEQLEDSTDQAILNLLSTLTDKVLSTIDDDIEADELQELLAS</sequence>
<feature type="chain" id="PRO_5045235664" description="DUF3313 family protein" evidence="1">
    <location>
        <begin position="26"/>
        <end position="227"/>
    </location>
</feature>
<protein>
    <recommendedName>
        <fullName evidence="4">DUF3313 family protein</fullName>
    </recommendedName>
</protein>
<organism evidence="2 3">
    <name type="scientific">Microbulbifer aestuariivivens</name>
    <dbReference type="NCBI Taxonomy" id="1908308"/>
    <lineage>
        <taxon>Bacteria</taxon>
        <taxon>Pseudomonadati</taxon>
        <taxon>Pseudomonadota</taxon>
        <taxon>Gammaproteobacteria</taxon>
        <taxon>Cellvibrionales</taxon>
        <taxon>Microbulbiferaceae</taxon>
        <taxon>Microbulbifer</taxon>
    </lineage>
</organism>
<dbReference type="EMBL" id="BAABRT010000007">
    <property type="protein sequence ID" value="GAA5524690.1"/>
    <property type="molecule type" value="Genomic_DNA"/>
</dbReference>
<evidence type="ECO:0008006" key="4">
    <source>
        <dbReference type="Google" id="ProtNLM"/>
    </source>
</evidence>
<reference evidence="2 3" key="1">
    <citation type="submission" date="2024-02" db="EMBL/GenBank/DDBJ databases">
        <title>Microbulbifer aestuariivivens NBRC 112533.</title>
        <authorList>
            <person name="Ichikawa N."/>
            <person name="Katano-Makiyama Y."/>
            <person name="Hidaka K."/>
        </authorList>
    </citation>
    <scope>NUCLEOTIDE SEQUENCE [LARGE SCALE GENOMIC DNA]</scope>
    <source>
        <strain evidence="2 3">NBRC 112533</strain>
    </source>
</reference>
<comment type="caution">
    <text evidence="2">The sequence shown here is derived from an EMBL/GenBank/DDBJ whole genome shotgun (WGS) entry which is preliminary data.</text>
</comment>
<evidence type="ECO:0000313" key="3">
    <source>
        <dbReference type="Proteomes" id="UP001408594"/>
    </source>
</evidence>
<keyword evidence="3" id="KW-1185">Reference proteome</keyword>
<dbReference type="RefSeq" id="WP_345549826.1">
    <property type="nucleotide sequence ID" value="NZ_BAABRT010000007.1"/>
</dbReference>
<keyword evidence="1" id="KW-0732">Signal</keyword>
<name>A0ABP9WNA3_9GAMM</name>
<dbReference type="Proteomes" id="UP001408594">
    <property type="component" value="Unassembled WGS sequence"/>
</dbReference>
<proteinExistence type="predicted"/>
<accession>A0ABP9WNA3</accession>
<evidence type="ECO:0000256" key="1">
    <source>
        <dbReference type="SAM" id="SignalP"/>
    </source>
</evidence>
<evidence type="ECO:0000313" key="2">
    <source>
        <dbReference type="EMBL" id="GAA5524690.1"/>
    </source>
</evidence>